<gene>
    <name evidence="3" type="ORF">C8A03DRAFT_13990</name>
</gene>
<dbReference type="EMBL" id="MU860059">
    <property type="protein sequence ID" value="KAK4239633.1"/>
    <property type="molecule type" value="Genomic_DNA"/>
</dbReference>
<feature type="chain" id="PRO_5043029016" evidence="2">
    <location>
        <begin position="23"/>
        <end position="544"/>
    </location>
</feature>
<feature type="region of interest" description="Disordered" evidence="1">
    <location>
        <begin position="483"/>
        <end position="538"/>
    </location>
</feature>
<sequence length="544" mass="59147">MKSALSAGVIATLLFPLSVVAGDAGHKDKDTCPKIAYGSNRVTCFVEVAETEVIPIPAIGTFADDGHHHKKKRRKDTPHGQVGVGIVRTVKGYVWSFIWNYMIKDDCPPTMAQLAAILPVLGQAHHAVKCKVEVRWGPDKATLGNTSWEFAGHTQLDEKSLPTKMQWPLPASFKRPDRFISSSREWGVKNDPTDNDALNTFGFFGPQGRDFSQSWGRPVVGCSGNDGFIAFHDDDGHGNNGQDSKKLQDSIGHDKDKSGHEKKDKDKKNQDKKDKGQGDGHGNLGQINLNGTSFKINGYSRSGGSHNTKNLYSCWVFEGHLTTIRTVIIPPTGINPGGKHDDKHDGDFPHGVDGVAAFPAFPAPAYPPRNYAWASCEPQIPQPFEAGEACPFGFDKFDNDKHDEEDDCQDGDCDDDQDDDDCEGQTWCEKKDKDAGKCHDDGCADRKKQDGSDKCHNGACGQKQGNAGDCKGNNKFCLGKQQDGWKQGGAQKDCDGKSCDKDDDSDDDCNGDASCDDDDGSDDECDGKSCSDGKSKKDGCDWAC</sequence>
<evidence type="ECO:0000256" key="1">
    <source>
        <dbReference type="SAM" id="MobiDB-lite"/>
    </source>
</evidence>
<comment type="caution">
    <text evidence="3">The sequence shown here is derived from an EMBL/GenBank/DDBJ whole genome shotgun (WGS) entry which is preliminary data.</text>
</comment>
<reference evidence="3" key="1">
    <citation type="journal article" date="2023" name="Mol. Phylogenet. Evol.">
        <title>Genome-scale phylogeny and comparative genomics of the fungal order Sordariales.</title>
        <authorList>
            <person name="Hensen N."/>
            <person name="Bonometti L."/>
            <person name="Westerberg I."/>
            <person name="Brannstrom I.O."/>
            <person name="Guillou S."/>
            <person name="Cros-Aarteil S."/>
            <person name="Calhoun S."/>
            <person name="Haridas S."/>
            <person name="Kuo A."/>
            <person name="Mondo S."/>
            <person name="Pangilinan J."/>
            <person name="Riley R."/>
            <person name="LaButti K."/>
            <person name="Andreopoulos B."/>
            <person name="Lipzen A."/>
            <person name="Chen C."/>
            <person name="Yan M."/>
            <person name="Daum C."/>
            <person name="Ng V."/>
            <person name="Clum A."/>
            <person name="Steindorff A."/>
            <person name="Ohm R.A."/>
            <person name="Martin F."/>
            <person name="Silar P."/>
            <person name="Natvig D.O."/>
            <person name="Lalanne C."/>
            <person name="Gautier V."/>
            <person name="Ament-Velasquez S.L."/>
            <person name="Kruys A."/>
            <person name="Hutchinson M.I."/>
            <person name="Powell A.J."/>
            <person name="Barry K."/>
            <person name="Miller A.N."/>
            <person name="Grigoriev I.V."/>
            <person name="Debuchy R."/>
            <person name="Gladieux P."/>
            <person name="Hiltunen Thoren M."/>
            <person name="Johannesson H."/>
        </authorList>
    </citation>
    <scope>NUCLEOTIDE SEQUENCE</scope>
    <source>
        <strain evidence="3">CBS 532.94</strain>
    </source>
</reference>
<keyword evidence="4" id="KW-1185">Reference proteome</keyword>
<feature type="compositionally biased region" description="Acidic residues" evidence="1">
    <location>
        <begin position="501"/>
        <end position="525"/>
    </location>
</feature>
<proteinExistence type="predicted"/>
<feature type="region of interest" description="Disordered" evidence="1">
    <location>
        <begin position="233"/>
        <end position="288"/>
    </location>
</feature>
<protein>
    <submittedName>
        <fullName evidence="3">Uncharacterized protein</fullName>
    </submittedName>
</protein>
<evidence type="ECO:0000313" key="4">
    <source>
        <dbReference type="Proteomes" id="UP001303760"/>
    </source>
</evidence>
<feature type="region of interest" description="Disordered" evidence="1">
    <location>
        <begin position="432"/>
        <end position="454"/>
    </location>
</feature>
<dbReference type="Proteomes" id="UP001303760">
    <property type="component" value="Unassembled WGS sequence"/>
</dbReference>
<evidence type="ECO:0000256" key="2">
    <source>
        <dbReference type="SAM" id="SignalP"/>
    </source>
</evidence>
<organism evidence="3 4">
    <name type="scientific">Achaetomium macrosporum</name>
    <dbReference type="NCBI Taxonomy" id="79813"/>
    <lineage>
        <taxon>Eukaryota</taxon>
        <taxon>Fungi</taxon>
        <taxon>Dikarya</taxon>
        <taxon>Ascomycota</taxon>
        <taxon>Pezizomycotina</taxon>
        <taxon>Sordariomycetes</taxon>
        <taxon>Sordariomycetidae</taxon>
        <taxon>Sordariales</taxon>
        <taxon>Chaetomiaceae</taxon>
        <taxon>Achaetomium</taxon>
    </lineage>
</organism>
<name>A0AAN7CES7_9PEZI</name>
<feature type="compositionally biased region" description="Basic and acidic residues" evidence="1">
    <location>
        <begin position="233"/>
        <end position="278"/>
    </location>
</feature>
<feature type="compositionally biased region" description="Basic and acidic residues" evidence="1">
    <location>
        <begin position="526"/>
        <end position="538"/>
    </location>
</feature>
<feature type="signal peptide" evidence="2">
    <location>
        <begin position="1"/>
        <end position="22"/>
    </location>
</feature>
<reference evidence="3" key="2">
    <citation type="submission" date="2023-05" db="EMBL/GenBank/DDBJ databases">
        <authorList>
            <consortium name="Lawrence Berkeley National Laboratory"/>
            <person name="Steindorff A."/>
            <person name="Hensen N."/>
            <person name="Bonometti L."/>
            <person name="Westerberg I."/>
            <person name="Brannstrom I.O."/>
            <person name="Guillou S."/>
            <person name="Cros-Aarteil S."/>
            <person name="Calhoun S."/>
            <person name="Haridas S."/>
            <person name="Kuo A."/>
            <person name="Mondo S."/>
            <person name="Pangilinan J."/>
            <person name="Riley R."/>
            <person name="Labutti K."/>
            <person name="Andreopoulos B."/>
            <person name="Lipzen A."/>
            <person name="Chen C."/>
            <person name="Yanf M."/>
            <person name="Daum C."/>
            <person name="Ng V."/>
            <person name="Clum A."/>
            <person name="Ohm R."/>
            <person name="Martin F."/>
            <person name="Silar P."/>
            <person name="Natvig D."/>
            <person name="Lalanne C."/>
            <person name="Gautier V."/>
            <person name="Ament-Velasquez S.L."/>
            <person name="Kruys A."/>
            <person name="Hutchinson M.I."/>
            <person name="Powell A.J."/>
            <person name="Barry K."/>
            <person name="Miller A.N."/>
            <person name="Grigoriev I.V."/>
            <person name="Debuchy R."/>
            <person name="Gladieux P."/>
            <person name="Thoren M.H."/>
            <person name="Johannesson H."/>
        </authorList>
    </citation>
    <scope>NUCLEOTIDE SEQUENCE</scope>
    <source>
        <strain evidence="3">CBS 532.94</strain>
    </source>
</reference>
<keyword evidence="2" id="KW-0732">Signal</keyword>
<dbReference type="AlphaFoldDB" id="A0AAN7CES7"/>
<evidence type="ECO:0000313" key="3">
    <source>
        <dbReference type="EMBL" id="KAK4239633.1"/>
    </source>
</evidence>
<accession>A0AAN7CES7</accession>